<accession>W6Q2D9</accession>
<dbReference type="InterPro" id="IPR002347">
    <property type="entry name" value="SDR_fam"/>
</dbReference>
<dbReference type="STRING" id="1365484.W6Q2D9"/>
<dbReference type="SUPFAM" id="SSF51735">
    <property type="entry name" value="NAD(P)-binding Rossmann-fold domains"/>
    <property type="match status" value="1"/>
</dbReference>
<dbReference type="GO" id="GO:0016491">
    <property type="term" value="F:oxidoreductase activity"/>
    <property type="evidence" value="ECO:0007669"/>
    <property type="project" value="UniProtKB-KW"/>
</dbReference>
<organism evidence="3 4">
    <name type="scientific">Penicillium roqueforti (strain FM164)</name>
    <dbReference type="NCBI Taxonomy" id="1365484"/>
    <lineage>
        <taxon>Eukaryota</taxon>
        <taxon>Fungi</taxon>
        <taxon>Dikarya</taxon>
        <taxon>Ascomycota</taxon>
        <taxon>Pezizomycotina</taxon>
        <taxon>Eurotiomycetes</taxon>
        <taxon>Eurotiomycetidae</taxon>
        <taxon>Eurotiales</taxon>
        <taxon>Aspergillaceae</taxon>
        <taxon>Penicillium</taxon>
    </lineage>
</organism>
<proteinExistence type="inferred from homology"/>
<dbReference type="Gene3D" id="3.40.50.720">
    <property type="entry name" value="NAD(P)-binding Rossmann-like Domain"/>
    <property type="match status" value="1"/>
</dbReference>
<protein>
    <submittedName>
        <fullName evidence="3">Short-chain dehydrogenase/reductase SDR</fullName>
    </submittedName>
</protein>
<keyword evidence="4" id="KW-1185">Reference proteome</keyword>
<dbReference type="OrthoDB" id="191139at2759"/>
<dbReference type="InterPro" id="IPR036291">
    <property type="entry name" value="NAD(P)-bd_dom_sf"/>
</dbReference>
<dbReference type="PANTHER" id="PTHR43157">
    <property type="entry name" value="PHOSPHATIDYLINOSITOL-GLYCAN BIOSYNTHESIS CLASS F PROTEIN-RELATED"/>
    <property type="match status" value="1"/>
</dbReference>
<evidence type="ECO:0000313" key="3">
    <source>
        <dbReference type="EMBL" id="CDM30475.1"/>
    </source>
</evidence>
<evidence type="ECO:0000256" key="2">
    <source>
        <dbReference type="ARBA" id="ARBA00023002"/>
    </source>
</evidence>
<dbReference type="Pfam" id="PF00106">
    <property type="entry name" value="adh_short"/>
    <property type="match status" value="1"/>
</dbReference>
<name>W6Q2D9_PENRF</name>
<gene>
    <name evidence="3" type="ORF">PROQFM164_S02g000624</name>
</gene>
<dbReference type="OMA" id="GMIDPTI"/>
<keyword evidence="2" id="KW-0560">Oxidoreductase</keyword>
<dbReference type="PANTHER" id="PTHR43157:SF31">
    <property type="entry name" value="PHOSPHATIDYLINOSITOL-GLYCAN BIOSYNTHESIS CLASS F PROTEIN"/>
    <property type="match status" value="1"/>
</dbReference>
<sequence>MTNKQQILRSEVVLEKYGKALAGKTGNQIFPSSKKEKSADRGSFITVLITGVSDNSIAGELALQLSTADPKLLILSARAESKVAGIREKIKSSKPNVETRFLNLDLSDLTAVRNAVGDLADVPHIDHLVCVAGVMFPPYTKTKDGFESQFGVNYLANFLLVKLLLPKIRAAGPDSSVIIMTSGMAKQGKMNFDDYNFSDGRTYDPTVAYAQSNAARVMFAKRLGQKLKGEKIRVFSIDPGAVLTGLQRHCPPDFLDQVEEWKKAGSLVDIEGKPFEVPPWSTASEGAAGLITGMLDPTIAGYNGSYINRNAVADDELHAHLSDEGNWTKLWELSEKLTQEKFSL</sequence>
<dbReference type="AlphaFoldDB" id="W6Q2D9"/>
<evidence type="ECO:0000256" key="1">
    <source>
        <dbReference type="ARBA" id="ARBA00006484"/>
    </source>
</evidence>
<evidence type="ECO:0000313" key="4">
    <source>
        <dbReference type="Proteomes" id="UP000030686"/>
    </source>
</evidence>
<dbReference type="Proteomes" id="UP000030686">
    <property type="component" value="Unassembled WGS sequence"/>
</dbReference>
<reference evidence="3" key="1">
    <citation type="journal article" date="2014" name="Nat. Commun.">
        <title>Multiple recent horizontal transfers of a large genomic region in cheese making fungi.</title>
        <authorList>
            <person name="Cheeseman K."/>
            <person name="Ropars J."/>
            <person name="Renault P."/>
            <person name="Dupont J."/>
            <person name="Gouzy J."/>
            <person name="Branca A."/>
            <person name="Abraham A.L."/>
            <person name="Ceppi M."/>
            <person name="Conseiller E."/>
            <person name="Debuchy R."/>
            <person name="Malagnac F."/>
            <person name="Goarin A."/>
            <person name="Silar P."/>
            <person name="Lacoste S."/>
            <person name="Sallet E."/>
            <person name="Bensimon A."/>
            <person name="Giraud T."/>
            <person name="Brygoo Y."/>
        </authorList>
    </citation>
    <scope>NUCLEOTIDE SEQUENCE [LARGE SCALE GENOMIC DNA]</scope>
    <source>
        <strain evidence="3">FM164</strain>
    </source>
</reference>
<dbReference type="EMBL" id="HG792016">
    <property type="protein sequence ID" value="CDM30475.1"/>
    <property type="molecule type" value="Genomic_DNA"/>
</dbReference>
<comment type="similarity">
    <text evidence="1">Belongs to the short-chain dehydrogenases/reductases (SDR) family.</text>
</comment>